<sequence length="74" mass="8471">MPTPDELKQKLEDSLKTLIESVYEEEGIQVAEFVYDPLWQKEGKTIGGRFKGTDGNIYTFIKSEGELQLFQAQD</sequence>
<reference evidence="1" key="2">
    <citation type="journal article" date="2022" name="Microbiol. Resour. Announc.">
        <title>Metagenome Sequencing to Explore Phylogenomics of Terrestrial Cyanobacteria.</title>
        <authorList>
            <person name="Ward R.D."/>
            <person name="Stajich J.E."/>
            <person name="Johansen J.R."/>
            <person name="Huntemann M."/>
            <person name="Clum A."/>
            <person name="Foster B."/>
            <person name="Foster B."/>
            <person name="Roux S."/>
            <person name="Palaniappan K."/>
            <person name="Varghese N."/>
            <person name="Mukherjee S."/>
            <person name="Reddy T.B.K."/>
            <person name="Daum C."/>
            <person name="Copeland A."/>
            <person name="Chen I.A."/>
            <person name="Ivanova N.N."/>
            <person name="Kyrpides N.C."/>
            <person name="Shapiro N."/>
            <person name="Eloe-Fadrosh E.A."/>
            <person name="Pietrasiak N."/>
        </authorList>
    </citation>
    <scope>NUCLEOTIDE SEQUENCE</scope>
    <source>
        <strain evidence="1">UHER 2000/2452</strain>
    </source>
</reference>
<reference evidence="1" key="1">
    <citation type="submission" date="2021-05" db="EMBL/GenBank/DDBJ databases">
        <authorList>
            <person name="Pietrasiak N."/>
            <person name="Ward R."/>
            <person name="Stajich J.E."/>
            <person name="Kurbessoian T."/>
        </authorList>
    </citation>
    <scope>NUCLEOTIDE SEQUENCE</scope>
    <source>
        <strain evidence="1">UHER 2000/2452</strain>
    </source>
</reference>
<protein>
    <submittedName>
        <fullName evidence="1">Uncharacterized protein</fullName>
    </submittedName>
</protein>
<dbReference type="AlphaFoldDB" id="A0A951QE87"/>
<dbReference type="Proteomes" id="UP000757435">
    <property type="component" value="Unassembled WGS sequence"/>
</dbReference>
<evidence type="ECO:0000313" key="1">
    <source>
        <dbReference type="EMBL" id="MBW4660929.1"/>
    </source>
</evidence>
<gene>
    <name evidence="1" type="ORF">KME15_19820</name>
</gene>
<evidence type="ECO:0000313" key="2">
    <source>
        <dbReference type="Proteomes" id="UP000757435"/>
    </source>
</evidence>
<dbReference type="EMBL" id="JAHHHD010000028">
    <property type="protein sequence ID" value="MBW4660929.1"/>
    <property type="molecule type" value="Genomic_DNA"/>
</dbReference>
<accession>A0A951QE87</accession>
<comment type="caution">
    <text evidence="1">The sequence shown here is derived from an EMBL/GenBank/DDBJ whole genome shotgun (WGS) entry which is preliminary data.</text>
</comment>
<name>A0A951QE87_9CYAN</name>
<proteinExistence type="predicted"/>
<organism evidence="1 2">
    <name type="scientific">Drouetiella hepatica Uher 2000/2452</name>
    <dbReference type="NCBI Taxonomy" id="904376"/>
    <lineage>
        <taxon>Bacteria</taxon>
        <taxon>Bacillati</taxon>
        <taxon>Cyanobacteriota</taxon>
        <taxon>Cyanophyceae</taxon>
        <taxon>Oculatellales</taxon>
        <taxon>Oculatellaceae</taxon>
        <taxon>Drouetiella</taxon>
    </lineage>
</organism>